<keyword evidence="9" id="KW-0067">ATP-binding</keyword>
<dbReference type="GO" id="GO:0005524">
    <property type="term" value="F:ATP binding"/>
    <property type="evidence" value="ECO:0007669"/>
    <property type="project" value="UniProtKB-KW"/>
</dbReference>
<reference evidence="14" key="3">
    <citation type="submission" date="2025-09" db="UniProtKB">
        <authorList>
            <consortium name="Ensembl"/>
        </authorList>
    </citation>
    <scope>IDENTIFICATION</scope>
</reference>
<organism evidence="14 15">
    <name type="scientific">Salarias fasciatus</name>
    <name type="common">Jewelled blenny</name>
    <name type="synonym">Blennius fasciatus</name>
    <dbReference type="NCBI Taxonomy" id="181472"/>
    <lineage>
        <taxon>Eukaryota</taxon>
        <taxon>Metazoa</taxon>
        <taxon>Chordata</taxon>
        <taxon>Craniata</taxon>
        <taxon>Vertebrata</taxon>
        <taxon>Euteleostomi</taxon>
        <taxon>Actinopterygii</taxon>
        <taxon>Neopterygii</taxon>
        <taxon>Teleostei</taxon>
        <taxon>Neoteleostei</taxon>
        <taxon>Acanthomorphata</taxon>
        <taxon>Ovalentaria</taxon>
        <taxon>Blenniimorphae</taxon>
        <taxon>Blenniiformes</taxon>
        <taxon>Blennioidei</taxon>
        <taxon>Blenniidae</taxon>
        <taxon>Salariinae</taxon>
        <taxon>Salarias</taxon>
    </lineage>
</organism>
<accession>A0A672HLR5</accession>
<evidence type="ECO:0000256" key="7">
    <source>
        <dbReference type="ARBA" id="ARBA00022741"/>
    </source>
</evidence>
<dbReference type="EC" id="2.7.2.3" evidence="4 12"/>
<evidence type="ECO:0000256" key="8">
    <source>
        <dbReference type="ARBA" id="ARBA00022777"/>
    </source>
</evidence>
<dbReference type="GO" id="GO:0046872">
    <property type="term" value="F:metal ion binding"/>
    <property type="evidence" value="ECO:0007669"/>
    <property type="project" value="UniProtKB-KW"/>
</dbReference>
<keyword evidence="11" id="KW-0324">Glycolysis</keyword>
<evidence type="ECO:0000256" key="9">
    <source>
        <dbReference type="ARBA" id="ARBA00022840"/>
    </source>
</evidence>
<evidence type="ECO:0000256" key="1">
    <source>
        <dbReference type="ARBA" id="ARBA00001946"/>
    </source>
</evidence>
<dbReference type="AlphaFoldDB" id="A0A672HLR5"/>
<dbReference type="InterPro" id="IPR001576">
    <property type="entry name" value="Phosphoglycerate_kinase"/>
</dbReference>
<evidence type="ECO:0000256" key="12">
    <source>
        <dbReference type="RuleBase" id="RU000532"/>
    </source>
</evidence>
<reference evidence="14" key="2">
    <citation type="submission" date="2025-08" db="UniProtKB">
        <authorList>
            <consortium name="Ensembl"/>
        </authorList>
    </citation>
    <scope>IDENTIFICATION</scope>
</reference>
<dbReference type="Pfam" id="PF00162">
    <property type="entry name" value="PGK"/>
    <property type="match status" value="1"/>
</dbReference>
<comment type="pathway">
    <text evidence="2 12">Carbohydrate degradation; glycolysis; pyruvate from D-glyceraldehyde 3-phosphate: step 2/5.</text>
</comment>
<gene>
    <name evidence="14" type="primary">pgk1</name>
</gene>
<dbReference type="GO" id="GO:0006094">
    <property type="term" value="P:gluconeogenesis"/>
    <property type="evidence" value="ECO:0007669"/>
    <property type="project" value="TreeGrafter"/>
</dbReference>
<keyword evidence="10" id="KW-0460">Magnesium</keyword>
<dbReference type="PANTHER" id="PTHR11406">
    <property type="entry name" value="PHOSPHOGLYCERATE KINASE"/>
    <property type="match status" value="1"/>
</dbReference>
<keyword evidence="8 12" id="KW-0418">Kinase</keyword>
<keyword evidence="15" id="KW-1185">Reference proteome</keyword>
<protein>
    <recommendedName>
        <fullName evidence="4 12">Phosphoglycerate kinase</fullName>
        <ecNumber evidence="4 12">2.7.2.3</ecNumber>
    </recommendedName>
</protein>
<comment type="cofactor">
    <cofactor evidence="1">
        <name>Mg(2+)</name>
        <dbReference type="ChEBI" id="CHEBI:18420"/>
    </cofactor>
</comment>
<evidence type="ECO:0000313" key="14">
    <source>
        <dbReference type="Ensembl" id="ENSSFAP00005029982.1"/>
    </source>
</evidence>
<sequence>MSLSNKLTLDKVDVKGKRVVMRVDFNVPMKDKQITNNQRIKAAVPTIKHCLDHGAKSVVLMSHLGRPDGNPMPEKYSLEPVAAELKTLLGRDVTFLKDCVDSGCLLWTTPYIHVHTSVSIEHILNI</sequence>
<dbReference type="SUPFAM" id="SSF53748">
    <property type="entry name" value="Phosphoglycerate kinase"/>
    <property type="match status" value="1"/>
</dbReference>
<keyword evidence="7" id="KW-0547">Nucleotide-binding</keyword>
<dbReference type="PROSITE" id="PS00111">
    <property type="entry name" value="PGLYCERATE_KINASE"/>
    <property type="match status" value="1"/>
</dbReference>
<dbReference type="GO" id="GO:0004618">
    <property type="term" value="F:phosphoglycerate kinase activity"/>
    <property type="evidence" value="ECO:0007669"/>
    <property type="project" value="UniProtKB-EC"/>
</dbReference>
<dbReference type="InterPro" id="IPR036043">
    <property type="entry name" value="Phosphoglycerate_kinase_sf"/>
</dbReference>
<dbReference type="Ensembl" id="ENSSFAT00005031078.1">
    <property type="protein sequence ID" value="ENSSFAP00005029982.1"/>
    <property type="gene ID" value="ENSSFAG00005015106.1"/>
</dbReference>
<dbReference type="InterPro" id="IPR015824">
    <property type="entry name" value="Phosphoglycerate_kinase_N"/>
</dbReference>
<comment type="catalytic activity">
    <reaction evidence="12">
        <text>(2R)-3-phosphoglycerate + ATP = (2R)-3-phospho-glyceroyl phosphate + ADP</text>
        <dbReference type="Rhea" id="RHEA:14801"/>
        <dbReference type="ChEBI" id="CHEBI:30616"/>
        <dbReference type="ChEBI" id="CHEBI:57604"/>
        <dbReference type="ChEBI" id="CHEBI:58272"/>
        <dbReference type="ChEBI" id="CHEBI:456216"/>
        <dbReference type="EC" id="2.7.2.3"/>
    </reaction>
</comment>
<dbReference type="PRINTS" id="PR00477">
    <property type="entry name" value="PHGLYCKINASE"/>
</dbReference>
<dbReference type="UniPathway" id="UPA00109">
    <property type="reaction ID" value="UER00185"/>
</dbReference>
<dbReference type="InterPro" id="IPR015911">
    <property type="entry name" value="Phosphoglycerate_kinase_CS"/>
</dbReference>
<comment type="similarity">
    <text evidence="3 12">Belongs to the phosphoglycerate kinase family.</text>
</comment>
<evidence type="ECO:0000256" key="10">
    <source>
        <dbReference type="ARBA" id="ARBA00022842"/>
    </source>
</evidence>
<name>A0A672HLR5_SALFA</name>
<evidence type="ECO:0000256" key="3">
    <source>
        <dbReference type="ARBA" id="ARBA00008982"/>
    </source>
</evidence>
<dbReference type="Gene3D" id="3.40.50.1260">
    <property type="entry name" value="Phosphoglycerate kinase, N-terminal domain"/>
    <property type="match status" value="1"/>
</dbReference>
<keyword evidence="6" id="KW-0479">Metal-binding</keyword>
<dbReference type="PANTHER" id="PTHR11406:SF0">
    <property type="entry name" value="PHOSPHOGLYCERATE KINASE"/>
    <property type="match status" value="1"/>
</dbReference>
<proteinExistence type="inferred from homology"/>
<evidence type="ECO:0000313" key="15">
    <source>
        <dbReference type="Proteomes" id="UP000472267"/>
    </source>
</evidence>
<evidence type="ECO:0000256" key="13">
    <source>
        <dbReference type="RuleBase" id="RU000696"/>
    </source>
</evidence>
<evidence type="ECO:0000256" key="5">
    <source>
        <dbReference type="ARBA" id="ARBA00022679"/>
    </source>
</evidence>
<dbReference type="GO" id="GO:0043531">
    <property type="term" value="F:ADP binding"/>
    <property type="evidence" value="ECO:0007669"/>
    <property type="project" value="TreeGrafter"/>
</dbReference>
<evidence type="ECO:0000256" key="4">
    <source>
        <dbReference type="ARBA" id="ARBA00013061"/>
    </source>
</evidence>
<dbReference type="GO" id="GO:0005829">
    <property type="term" value="C:cytosol"/>
    <property type="evidence" value="ECO:0007669"/>
    <property type="project" value="TreeGrafter"/>
</dbReference>
<keyword evidence="5 12" id="KW-0808">Transferase</keyword>
<dbReference type="Proteomes" id="UP000472267">
    <property type="component" value="Chromosome 10"/>
</dbReference>
<evidence type="ECO:0000256" key="11">
    <source>
        <dbReference type="ARBA" id="ARBA00023152"/>
    </source>
</evidence>
<evidence type="ECO:0000256" key="6">
    <source>
        <dbReference type="ARBA" id="ARBA00022723"/>
    </source>
</evidence>
<reference evidence="14" key="1">
    <citation type="submission" date="2019-06" db="EMBL/GenBank/DDBJ databases">
        <authorList>
            <consortium name="Wellcome Sanger Institute Data Sharing"/>
        </authorList>
    </citation>
    <scope>NUCLEOTIDE SEQUENCE [LARGE SCALE GENOMIC DNA]</scope>
</reference>
<evidence type="ECO:0000256" key="2">
    <source>
        <dbReference type="ARBA" id="ARBA00004838"/>
    </source>
</evidence>
<dbReference type="GO" id="GO:0006096">
    <property type="term" value="P:glycolytic process"/>
    <property type="evidence" value="ECO:0007669"/>
    <property type="project" value="UniProtKB-UniPathway"/>
</dbReference>
<dbReference type="FunFam" id="3.40.50.1260:FF:000005">
    <property type="entry name" value="Phosphoglycerate kinase"/>
    <property type="match status" value="1"/>
</dbReference>
<comment type="subunit">
    <text evidence="13">Monomer.</text>
</comment>